<dbReference type="EMBL" id="JAVXUP010001175">
    <property type="protein sequence ID" value="KAK3014978.1"/>
    <property type="molecule type" value="Genomic_DNA"/>
</dbReference>
<evidence type="ECO:0000256" key="1">
    <source>
        <dbReference type="ARBA" id="ARBA00022741"/>
    </source>
</evidence>
<protein>
    <recommendedName>
        <fullName evidence="3">AIG1-type G domain-containing protein</fullName>
    </recommendedName>
</protein>
<accession>A0AA88VVS0</accession>
<evidence type="ECO:0000259" key="3">
    <source>
        <dbReference type="PROSITE" id="PS51720"/>
    </source>
</evidence>
<organism evidence="4 5">
    <name type="scientific">Escallonia herrerae</name>
    <dbReference type="NCBI Taxonomy" id="1293975"/>
    <lineage>
        <taxon>Eukaryota</taxon>
        <taxon>Viridiplantae</taxon>
        <taxon>Streptophyta</taxon>
        <taxon>Embryophyta</taxon>
        <taxon>Tracheophyta</taxon>
        <taxon>Spermatophyta</taxon>
        <taxon>Magnoliopsida</taxon>
        <taxon>eudicotyledons</taxon>
        <taxon>Gunneridae</taxon>
        <taxon>Pentapetalae</taxon>
        <taxon>asterids</taxon>
        <taxon>campanulids</taxon>
        <taxon>Escalloniales</taxon>
        <taxon>Escalloniaceae</taxon>
        <taxon>Escallonia</taxon>
    </lineage>
</organism>
<dbReference type="PROSITE" id="PS51720">
    <property type="entry name" value="G_AIG1"/>
    <property type="match status" value="1"/>
</dbReference>
<keyword evidence="5" id="KW-1185">Reference proteome</keyword>
<dbReference type="PANTHER" id="PTHR10903">
    <property type="entry name" value="GTPASE, IMAP FAMILY MEMBER-RELATED"/>
    <property type="match status" value="1"/>
</dbReference>
<dbReference type="AlphaFoldDB" id="A0AA88VVS0"/>
<name>A0AA88VVS0_9ASTE</name>
<proteinExistence type="predicted"/>
<comment type="caution">
    <text evidence="4">The sequence shown here is derived from an EMBL/GenBank/DDBJ whole genome shotgun (WGS) entry which is preliminary data.</text>
</comment>
<evidence type="ECO:0000313" key="5">
    <source>
        <dbReference type="Proteomes" id="UP001188597"/>
    </source>
</evidence>
<dbReference type="InterPro" id="IPR027417">
    <property type="entry name" value="P-loop_NTPase"/>
</dbReference>
<dbReference type="SUPFAM" id="SSF52540">
    <property type="entry name" value="P-loop containing nucleoside triphosphate hydrolases"/>
    <property type="match status" value="1"/>
</dbReference>
<keyword evidence="2" id="KW-0342">GTP-binding</keyword>
<gene>
    <name evidence="4" type="ORF">RJ639_010335</name>
</gene>
<keyword evidence="1" id="KW-0547">Nucleotide-binding</keyword>
<dbReference type="GO" id="GO:0005525">
    <property type="term" value="F:GTP binding"/>
    <property type="evidence" value="ECO:0007669"/>
    <property type="project" value="UniProtKB-KW"/>
</dbReference>
<sequence>MDGSSIDDDWEFASPSNGVRTLVLVGRTGNGKSATGNSILGKKAFTSRASSANVTSTCTYAESEFISKELIKCINMAKDGIHAIPVVFSVRGHFSKEEEAALCSLRTFFGNKINNYMIVVFTGGDDLEGTFEDYLRRECPDPLKICMMSSYRLTIVCFNHRLVVINPLYLILEVLRLCGNRSVLFDNKTTDSAKRVEQVQQLLSRVNMVVAKNGGQPYTDEFFVELKKGATKLRDKEEEFNSFTEEMHKSYEEQLMRITEMV</sequence>
<dbReference type="Gene3D" id="3.40.50.300">
    <property type="entry name" value="P-loop containing nucleotide triphosphate hydrolases"/>
    <property type="match status" value="2"/>
</dbReference>
<evidence type="ECO:0000256" key="2">
    <source>
        <dbReference type="ARBA" id="ARBA00023134"/>
    </source>
</evidence>
<dbReference type="Proteomes" id="UP001188597">
    <property type="component" value="Unassembled WGS sequence"/>
</dbReference>
<dbReference type="Pfam" id="PF04548">
    <property type="entry name" value="AIG1"/>
    <property type="match status" value="3"/>
</dbReference>
<reference evidence="4" key="1">
    <citation type="submission" date="2022-12" db="EMBL/GenBank/DDBJ databases">
        <title>Draft genome assemblies for two species of Escallonia (Escalloniales).</title>
        <authorList>
            <person name="Chanderbali A."/>
            <person name="Dervinis C."/>
            <person name="Anghel I."/>
            <person name="Soltis D."/>
            <person name="Soltis P."/>
            <person name="Zapata F."/>
        </authorList>
    </citation>
    <scope>NUCLEOTIDE SEQUENCE</scope>
    <source>
        <strain evidence="4">UCBG64.0493</strain>
        <tissue evidence="4">Leaf</tissue>
    </source>
</reference>
<evidence type="ECO:0000313" key="4">
    <source>
        <dbReference type="EMBL" id="KAK3014978.1"/>
    </source>
</evidence>
<dbReference type="PANTHER" id="PTHR10903:SF184">
    <property type="entry name" value="GTP-BINDING PROTEIN A"/>
    <property type="match status" value="1"/>
</dbReference>
<feature type="domain" description="AIG1-type G" evidence="3">
    <location>
        <begin position="17"/>
        <end position="227"/>
    </location>
</feature>
<dbReference type="InterPro" id="IPR006703">
    <property type="entry name" value="G_AIG1"/>
</dbReference>
<dbReference type="InterPro" id="IPR045058">
    <property type="entry name" value="GIMA/IAN/Toc"/>
</dbReference>